<dbReference type="GO" id="GO:0005634">
    <property type="term" value="C:nucleus"/>
    <property type="evidence" value="ECO:0007669"/>
    <property type="project" value="TreeGrafter"/>
</dbReference>
<dbReference type="Gene3D" id="2.130.10.10">
    <property type="entry name" value="YVTN repeat-like/Quinoprotein amine dehydrogenase"/>
    <property type="match status" value="1"/>
</dbReference>
<evidence type="ECO:0000256" key="1">
    <source>
        <dbReference type="ARBA" id="ARBA00022574"/>
    </source>
</evidence>
<dbReference type="SUPFAM" id="SSF50978">
    <property type="entry name" value="WD40 repeat-like"/>
    <property type="match status" value="1"/>
</dbReference>
<keyword evidence="5" id="KW-1185">Reference proteome</keyword>
<dbReference type="InterPro" id="IPR051510">
    <property type="entry name" value="SKI8"/>
</dbReference>
<evidence type="ECO:0000313" key="5">
    <source>
        <dbReference type="Proteomes" id="UP000077266"/>
    </source>
</evidence>
<dbReference type="AlphaFoldDB" id="A0A165PQV7"/>
<dbReference type="STRING" id="1314781.A0A165PQV7"/>
<dbReference type="SMART" id="SM00320">
    <property type="entry name" value="WD40"/>
    <property type="match status" value="7"/>
</dbReference>
<keyword evidence="1 3" id="KW-0853">WD repeat</keyword>
<keyword evidence="2" id="KW-0677">Repeat</keyword>
<reference evidence="4 5" key="1">
    <citation type="journal article" date="2016" name="Mol. Biol. Evol.">
        <title>Comparative Genomics of Early-Diverging Mushroom-Forming Fungi Provides Insights into the Origins of Lignocellulose Decay Capabilities.</title>
        <authorList>
            <person name="Nagy L.G."/>
            <person name="Riley R."/>
            <person name="Tritt A."/>
            <person name="Adam C."/>
            <person name="Daum C."/>
            <person name="Floudas D."/>
            <person name="Sun H."/>
            <person name="Yadav J.S."/>
            <person name="Pangilinan J."/>
            <person name="Larsson K.H."/>
            <person name="Matsuura K."/>
            <person name="Barry K."/>
            <person name="Labutti K."/>
            <person name="Kuo R."/>
            <person name="Ohm R.A."/>
            <person name="Bhattacharya S.S."/>
            <person name="Shirouzu T."/>
            <person name="Yoshinaga Y."/>
            <person name="Martin F.M."/>
            <person name="Grigoriev I.V."/>
            <person name="Hibbett D.S."/>
        </authorList>
    </citation>
    <scope>NUCLEOTIDE SEQUENCE [LARGE SCALE GENOMIC DNA]</scope>
    <source>
        <strain evidence="4 5">HHB12029</strain>
    </source>
</reference>
<dbReference type="InterPro" id="IPR015943">
    <property type="entry name" value="WD40/YVTN_repeat-like_dom_sf"/>
</dbReference>
<evidence type="ECO:0000313" key="4">
    <source>
        <dbReference type="EMBL" id="KZW02542.1"/>
    </source>
</evidence>
<dbReference type="Pfam" id="PF00400">
    <property type="entry name" value="WD40"/>
    <property type="match status" value="4"/>
</dbReference>
<dbReference type="PANTHER" id="PTHR44090:SF1">
    <property type="entry name" value="SUPERKILLER COMPLEX PROTEIN 8"/>
    <property type="match status" value="1"/>
</dbReference>
<dbReference type="InterPro" id="IPR019775">
    <property type="entry name" value="WD40_repeat_CS"/>
</dbReference>
<dbReference type="InParanoid" id="A0A165PQV7"/>
<organism evidence="4 5">
    <name type="scientific">Exidia glandulosa HHB12029</name>
    <dbReference type="NCBI Taxonomy" id="1314781"/>
    <lineage>
        <taxon>Eukaryota</taxon>
        <taxon>Fungi</taxon>
        <taxon>Dikarya</taxon>
        <taxon>Basidiomycota</taxon>
        <taxon>Agaricomycotina</taxon>
        <taxon>Agaricomycetes</taxon>
        <taxon>Auriculariales</taxon>
        <taxon>Exidiaceae</taxon>
        <taxon>Exidia</taxon>
    </lineage>
</organism>
<evidence type="ECO:0000256" key="3">
    <source>
        <dbReference type="PROSITE-ProRule" id="PRU00221"/>
    </source>
</evidence>
<feature type="repeat" description="WD" evidence="3">
    <location>
        <begin position="12"/>
        <end position="52"/>
    </location>
</feature>
<accession>A0A165PQV7</accession>
<protein>
    <submittedName>
        <fullName evidence="4">WD repeat-containing protein 61</fullName>
    </submittedName>
</protein>
<dbReference type="FunCoup" id="A0A165PQV7">
    <property type="interactions" value="222"/>
</dbReference>
<dbReference type="PROSITE" id="PS50082">
    <property type="entry name" value="WD_REPEATS_2"/>
    <property type="match status" value="2"/>
</dbReference>
<dbReference type="EMBL" id="KV425887">
    <property type="protein sequence ID" value="KZW02542.1"/>
    <property type="molecule type" value="Genomic_DNA"/>
</dbReference>
<sequence length="321" mass="33908">MSIPFLQEQTPSQPHTDSIWATQWAANDTVFSAAADGQIVQWDATKAEPLHTQPPHTLGLVSLSVSESGDLALYNTIEGITCLWDTSSGHTVRKHESFLRTGSGATEPAWSVSIHPKGSVYAATGGSGNITLHSCAPDSFGSVEKTLSPGRAKFGMFVAFSPDGSRVAYSTESGQIYIFDCEAGALAATYSSHAMCVRGFAWSLDSQLLLSASDDKRLVLHDVRSSSSGKPGSGAVASLNGHTSWVLSATFSPDGRLAASGSADKTVRVWDIAARTPVSTIQEQGEVWSVSWRPRPGIGPGMFVAGTEDGMVKWWRGAGSA</sequence>
<dbReference type="Proteomes" id="UP000077266">
    <property type="component" value="Unassembled WGS sequence"/>
</dbReference>
<evidence type="ECO:0000256" key="2">
    <source>
        <dbReference type="ARBA" id="ARBA00022737"/>
    </source>
</evidence>
<feature type="repeat" description="WD" evidence="3">
    <location>
        <begin position="239"/>
        <end position="280"/>
    </location>
</feature>
<dbReference type="CDD" id="cd00200">
    <property type="entry name" value="WD40"/>
    <property type="match status" value="1"/>
</dbReference>
<name>A0A165PQV7_EXIGL</name>
<dbReference type="PROSITE" id="PS00678">
    <property type="entry name" value="WD_REPEATS_1"/>
    <property type="match status" value="1"/>
</dbReference>
<proteinExistence type="predicted"/>
<gene>
    <name evidence="4" type="ORF">EXIGLDRAFT_732807</name>
</gene>
<dbReference type="GO" id="GO:0032991">
    <property type="term" value="C:protein-containing complex"/>
    <property type="evidence" value="ECO:0007669"/>
    <property type="project" value="UniProtKB-ARBA"/>
</dbReference>
<dbReference type="PROSITE" id="PS50294">
    <property type="entry name" value="WD_REPEATS_REGION"/>
    <property type="match status" value="1"/>
</dbReference>
<dbReference type="OrthoDB" id="538223at2759"/>
<dbReference type="InterPro" id="IPR036322">
    <property type="entry name" value="WD40_repeat_dom_sf"/>
</dbReference>
<dbReference type="InterPro" id="IPR001680">
    <property type="entry name" value="WD40_rpt"/>
</dbReference>
<dbReference type="PANTHER" id="PTHR44090">
    <property type="entry name" value="WD REPEAT-CONTAINING PROTEIN 61"/>
    <property type="match status" value="1"/>
</dbReference>